<dbReference type="PRINTS" id="PR00070">
    <property type="entry name" value="DHFR"/>
</dbReference>
<evidence type="ECO:0000256" key="6">
    <source>
        <dbReference type="ARBA" id="ARBA00023002"/>
    </source>
</evidence>
<proteinExistence type="inferred from homology"/>
<dbReference type="InterPro" id="IPR001796">
    <property type="entry name" value="DHFR_dom"/>
</dbReference>
<dbReference type="Proteomes" id="UP000315750">
    <property type="component" value="Chromosome"/>
</dbReference>
<comment type="function">
    <text evidence="7 8">Key enzyme in folate metabolism. Catalyzes an essential reaction for de novo glycine and purine synthesis, and for DNA precursor synthesis.</text>
</comment>
<evidence type="ECO:0000256" key="7">
    <source>
        <dbReference type="ARBA" id="ARBA00025067"/>
    </source>
</evidence>
<dbReference type="InterPro" id="IPR024072">
    <property type="entry name" value="DHFR-like_dom_sf"/>
</dbReference>
<dbReference type="UniPathway" id="UPA00077">
    <property type="reaction ID" value="UER00158"/>
</dbReference>
<name>A0A518AIE3_9BACT</name>
<dbReference type="GO" id="GO:0050661">
    <property type="term" value="F:NADP binding"/>
    <property type="evidence" value="ECO:0007669"/>
    <property type="project" value="InterPro"/>
</dbReference>
<evidence type="ECO:0000259" key="10">
    <source>
        <dbReference type="PROSITE" id="PS51330"/>
    </source>
</evidence>
<comment type="similarity">
    <text evidence="2 8 9">Belongs to the dihydrofolate reductase family.</text>
</comment>
<dbReference type="EC" id="1.5.1.3" evidence="3 8"/>
<keyword evidence="12" id="KW-1185">Reference proteome</keyword>
<comment type="pathway">
    <text evidence="1 8">Cofactor biosynthesis; tetrahydrofolate biosynthesis; 5,6,7,8-tetrahydrofolate from 7,8-dihydrofolate: step 1/1.</text>
</comment>
<keyword evidence="5 8" id="KW-0521">NADP</keyword>
<evidence type="ECO:0000256" key="2">
    <source>
        <dbReference type="ARBA" id="ARBA00009539"/>
    </source>
</evidence>
<evidence type="ECO:0000313" key="11">
    <source>
        <dbReference type="EMBL" id="QDU54480.1"/>
    </source>
</evidence>
<dbReference type="GO" id="GO:0005829">
    <property type="term" value="C:cytosol"/>
    <property type="evidence" value="ECO:0007669"/>
    <property type="project" value="TreeGrafter"/>
</dbReference>
<gene>
    <name evidence="11" type="primary">dhfrIII</name>
    <name evidence="11" type="ORF">Pan181_06620</name>
</gene>
<dbReference type="GO" id="GO:0046654">
    <property type="term" value="P:tetrahydrofolate biosynthetic process"/>
    <property type="evidence" value="ECO:0007669"/>
    <property type="project" value="UniProtKB-UniPathway"/>
</dbReference>
<feature type="domain" description="DHFR" evidence="10">
    <location>
        <begin position="12"/>
        <end position="176"/>
    </location>
</feature>
<reference evidence="11 12" key="1">
    <citation type="submission" date="2019-02" db="EMBL/GenBank/DDBJ databases">
        <title>Deep-cultivation of Planctomycetes and their phenomic and genomic characterization uncovers novel biology.</title>
        <authorList>
            <person name="Wiegand S."/>
            <person name="Jogler M."/>
            <person name="Boedeker C."/>
            <person name="Pinto D."/>
            <person name="Vollmers J."/>
            <person name="Rivas-Marin E."/>
            <person name="Kohn T."/>
            <person name="Peeters S.H."/>
            <person name="Heuer A."/>
            <person name="Rast P."/>
            <person name="Oberbeckmann S."/>
            <person name="Bunk B."/>
            <person name="Jeske O."/>
            <person name="Meyerdierks A."/>
            <person name="Storesund J.E."/>
            <person name="Kallscheuer N."/>
            <person name="Luecker S."/>
            <person name="Lage O.M."/>
            <person name="Pohl T."/>
            <person name="Merkel B.J."/>
            <person name="Hornburger P."/>
            <person name="Mueller R.-W."/>
            <person name="Bruemmer F."/>
            <person name="Labrenz M."/>
            <person name="Spormann A.M."/>
            <person name="Op den Camp H."/>
            <person name="Overmann J."/>
            <person name="Amann R."/>
            <person name="Jetten M.S.M."/>
            <person name="Mascher T."/>
            <person name="Medema M.H."/>
            <person name="Devos D.P."/>
            <person name="Kaster A.-K."/>
            <person name="Ovreas L."/>
            <person name="Rohde M."/>
            <person name="Galperin M.Y."/>
            <person name="Jogler C."/>
        </authorList>
    </citation>
    <scope>NUCLEOTIDE SEQUENCE [LARGE SCALE GENOMIC DNA]</scope>
    <source>
        <strain evidence="11 12">Pan181</strain>
    </source>
</reference>
<evidence type="ECO:0000256" key="5">
    <source>
        <dbReference type="ARBA" id="ARBA00022857"/>
    </source>
</evidence>
<dbReference type="KEGG" id="amuc:Pan181_06620"/>
<evidence type="ECO:0000256" key="1">
    <source>
        <dbReference type="ARBA" id="ARBA00004903"/>
    </source>
</evidence>
<dbReference type="PROSITE" id="PS51330">
    <property type="entry name" value="DHFR_2"/>
    <property type="match status" value="1"/>
</dbReference>
<evidence type="ECO:0000256" key="4">
    <source>
        <dbReference type="ARBA" id="ARBA00022563"/>
    </source>
</evidence>
<dbReference type="PIRSF" id="PIRSF000194">
    <property type="entry name" value="DHFR"/>
    <property type="match status" value="1"/>
</dbReference>
<dbReference type="EMBL" id="CP036278">
    <property type="protein sequence ID" value="QDU54480.1"/>
    <property type="molecule type" value="Genomic_DNA"/>
</dbReference>
<comment type="catalytic activity">
    <reaction evidence="8">
        <text>(6S)-5,6,7,8-tetrahydrofolate + NADP(+) = 7,8-dihydrofolate + NADPH + H(+)</text>
        <dbReference type="Rhea" id="RHEA:15009"/>
        <dbReference type="ChEBI" id="CHEBI:15378"/>
        <dbReference type="ChEBI" id="CHEBI:57451"/>
        <dbReference type="ChEBI" id="CHEBI:57453"/>
        <dbReference type="ChEBI" id="CHEBI:57783"/>
        <dbReference type="ChEBI" id="CHEBI:58349"/>
        <dbReference type="EC" id="1.5.1.3"/>
    </reaction>
</comment>
<dbReference type="CDD" id="cd00209">
    <property type="entry name" value="DHFR"/>
    <property type="match status" value="1"/>
</dbReference>
<sequence length="183" mass="20813">MGDSDSTHSETQLSIVVAVAENGVIGNQGELPWRLSGDLQRFKKLTMGHALIMGRKTYESIGRPLPGRVTIVLTRQKEYKSPHPQVLVARTLDEARGLVATTEMDHHEAFVVGGAEIYRLALPHAWRLYYTIVQASPTGDTHFPMIDFRAWQKLESTSYPRDEKNEHAVTWQVWQRLPYMTAR</sequence>
<dbReference type="GO" id="GO:0046655">
    <property type="term" value="P:folic acid metabolic process"/>
    <property type="evidence" value="ECO:0007669"/>
    <property type="project" value="TreeGrafter"/>
</dbReference>
<dbReference type="Pfam" id="PF00186">
    <property type="entry name" value="DHFR_1"/>
    <property type="match status" value="1"/>
</dbReference>
<dbReference type="GO" id="GO:0046452">
    <property type="term" value="P:dihydrofolate metabolic process"/>
    <property type="evidence" value="ECO:0007669"/>
    <property type="project" value="TreeGrafter"/>
</dbReference>
<dbReference type="InterPro" id="IPR017925">
    <property type="entry name" value="DHFR_CS"/>
</dbReference>
<dbReference type="GO" id="GO:0006730">
    <property type="term" value="P:one-carbon metabolic process"/>
    <property type="evidence" value="ECO:0007669"/>
    <property type="project" value="UniProtKB-KW"/>
</dbReference>
<dbReference type="Gene3D" id="3.40.430.10">
    <property type="entry name" value="Dihydrofolate Reductase, subunit A"/>
    <property type="match status" value="1"/>
</dbReference>
<dbReference type="GO" id="GO:0004146">
    <property type="term" value="F:dihydrofolate reductase activity"/>
    <property type="evidence" value="ECO:0007669"/>
    <property type="project" value="UniProtKB-EC"/>
</dbReference>
<organism evidence="11 12">
    <name type="scientific">Aeoliella mucimassa</name>
    <dbReference type="NCBI Taxonomy" id="2527972"/>
    <lineage>
        <taxon>Bacteria</taxon>
        <taxon>Pseudomonadati</taxon>
        <taxon>Planctomycetota</taxon>
        <taxon>Planctomycetia</taxon>
        <taxon>Pirellulales</taxon>
        <taxon>Lacipirellulaceae</taxon>
        <taxon>Aeoliella</taxon>
    </lineage>
</organism>
<evidence type="ECO:0000256" key="3">
    <source>
        <dbReference type="ARBA" id="ARBA00012856"/>
    </source>
</evidence>
<dbReference type="SUPFAM" id="SSF53597">
    <property type="entry name" value="Dihydrofolate reductase-like"/>
    <property type="match status" value="1"/>
</dbReference>
<dbReference type="PROSITE" id="PS00075">
    <property type="entry name" value="DHFR_1"/>
    <property type="match status" value="1"/>
</dbReference>
<accession>A0A518AIE3</accession>
<evidence type="ECO:0000313" key="12">
    <source>
        <dbReference type="Proteomes" id="UP000315750"/>
    </source>
</evidence>
<dbReference type="AlphaFoldDB" id="A0A518AIE3"/>
<protein>
    <recommendedName>
        <fullName evidence="3 8">Dihydrofolate reductase</fullName>
        <ecNumber evidence="3 8">1.5.1.3</ecNumber>
    </recommendedName>
</protein>
<keyword evidence="6 8" id="KW-0560">Oxidoreductase</keyword>
<evidence type="ECO:0000256" key="9">
    <source>
        <dbReference type="RuleBase" id="RU004474"/>
    </source>
</evidence>
<dbReference type="RefSeq" id="WP_145245455.1">
    <property type="nucleotide sequence ID" value="NZ_CP036278.1"/>
</dbReference>
<dbReference type="PANTHER" id="PTHR48069:SF3">
    <property type="entry name" value="DIHYDROFOLATE REDUCTASE"/>
    <property type="match status" value="1"/>
</dbReference>
<dbReference type="PANTHER" id="PTHR48069">
    <property type="entry name" value="DIHYDROFOLATE REDUCTASE"/>
    <property type="match status" value="1"/>
</dbReference>
<dbReference type="InterPro" id="IPR012259">
    <property type="entry name" value="DHFR"/>
</dbReference>
<keyword evidence="4 8" id="KW-0554">One-carbon metabolism</keyword>
<dbReference type="OrthoDB" id="9804315at2"/>
<evidence type="ECO:0000256" key="8">
    <source>
        <dbReference type="PIRNR" id="PIRNR000194"/>
    </source>
</evidence>